<dbReference type="Pfam" id="PF07690">
    <property type="entry name" value="MFS_1"/>
    <property type="match status" value="1"/>
</dbReference>
<feature type="transmembrane region" description="Helical" evidence="6">
    <location>
        <begin position="368"/>
        <end position="388"/>
    </location>
</feature>
<comment type="subcellular location">
    <subcellularLocation>
        <location evidence="1">Membrane</location>
        <topology evidence="1">Multi-pass membrane protein</topology>
    </subcellularLocation>
</comment>
<dbReference type="EMBL" id="JBBJBU010000015">
    <property type="protein sequence ID" value="KAK7202716.1"/>
    <property type="molecule type" value="Genomic_DNA"/>
</dbReference>
<dbReference type="Proteomes" id="UP001498771">
    <property type="component" value="Unassembled WGS sequence"/>
</dbReference>
<feature type="transmembrane region" description="Helical" evidence="6">
    <location>
        <begin position="458"/>
        <end position="474"/>
    </location>
</feature>
<evidence type="ECO:0000313" key="9">
    <source>
        <dbReference type="Proteomes" id="UP001498771"/>
    </source>
</evidence>
<comment type="caution">
    <text evidence="8">The sequence shown here is derived from an EMBL/GenBank/DDBJ whole genome shotgun (WGS) entry which is preliminary data.</text>
</comment>
<dbReference type="InterPro" id="IPR036259">
    <property type="entry name" value="MFS_trans_sf"/>
</dbReference>
<dbReference type="RefSeq" id="XP_064765749.1">
    <property type="nucleotide sequence ID" value="XM_064914697.1"/>
</dbReference>
<dbReference type="PANTHER" id="PTHR43791:SF43">
    <property type="entry name" value="MAJOR FACILITATOR SUPERFAMILY (MFS) PROFILE DOMAIN-CONTAINING PROTEIN"/>
    <property type="match status" value="1"/>
</dbReference>
<evidence type="ECO:0000259" key="7">
    <source>
        <dbReference type="PROSITE" id="PS50850"/>
    </source>
</evidence>
<feature type="transmembrane region" description="Helical" evidence="6">
    <location>
        <begin position="138"/>
        <end position="158"/>
    </location>
</feature>
<dbReference type="InterPro" id="IPR011701">
    <property type="entry name" value="MFS"/>
</dbReference>
<proteinExistence type="predicted"/>
<evidence type="ECO:0000256" key="1">
    <source>
        <dbReference type="ARBA" id="ARBA00004141"/>
    </source>
</evidence>
<accession>A0ABR1EYM6</accession>
<feature type="transmembrane region" description="Helical" evidence="6">
    <location>
        <begin position="198"/>
        <end position="215"/>
    </location>
</feature>
<keyword evidence="2" id="KW-0813">Transport</keyword>
<feature type="domain" description="Major facilitator superfamily (MFS) profile" evidence="7">
    <location>
        <begin position="72"/>
        <end position="482"/>
    </location>
</feature>
<keyword evidence="3 6" id="KW-0812">Transmembrane</keyword>
<dbReference type="PANTHER" id="PTHR43791">
    <property type="entry name" value="PERMEASE-RELATED"/>
    <property type="match status" value="1"/>
</dbReference>
<dbReference type="InterPro" id="IPR020846">
    <property type="entry name" value="MFS_dom"/>
</dbReference>
<reference evidence="8 9" key="1">
    <citation type="submission" date="2024-03" db="EMBL/GenBank/DDBJ databases">
        <title>Genome-scale model development and genomic sequencing of the oleaginous clade Lipomyces.</title>
        <authorList>
            <consortium name="Lawrence Berkeley National Laboratory"/>
            <person name="Czajka J.J."/>
            <person name="Han Y."/>
            <person name="Kim J."/>
            <person name="Mondo S.J."/>
            <person name="Hofstad B.A."/>
            <person name="Robles A."/>
            <person name="Haridas S."/>
            <person name="Riley R."/>
            <person name="LaButti K."/>
            <person name="Pangilinan J."/>
            <person name="Andreopoulos W."/>
            <person name="Lipzen A."/>
            <person name="Yan J."/>
            <person name="Wang M."/>
            <person name="Ng V."/>
            <person name="Grigoriev I.V."/>
            <person name="Spatafora J.W."/>
            <person name="Magnuson J.K."/>
            <person name="Baker S.E."/>
            <person name="Pomraning K.R."/>
        </authorList>
    </citation>
    <scope>NUCLEOTIDE SEQUENCE [LARGE SCALE GENOMIC DNA]</scope>
    <source>
        <strain evidence="8 9">Phaff 52-87</strain>
    </source>
</reference>
<feature type="transmembrane region" description="Helical" evidence="6">
    <location>
        <begin position="235"/>
        <end position="254"/>
    </location>
</feature>
<protein>
    <submittedName>
        <fullName evidence="8">Major facilitator superfamily domain-containing protein</fullName>
    </submittedName>
</protein>
<dbReference type="PROSITE" id="PS50850">
    <property type="entry name" value="MFS"/>
    <property type="match status" value="1"/>
</dbReference>
<organism evidence="8 9">
    <name type="scientific">Myxozyma melibiosi</name>
    <dbReference type="NCBI Taxonomy" id="54550"/>
    <lineage>
        <taxon>Eukaryota</taxon>
        <taxon>Fungi</taxon>
        <taxon>Dikarya</taxon>
        <taxon>Ascomycota</taxon>
        <taxon>Saccharomycotina</taxon>
        <taxon>Lipomycetes</taxon>
        <taxon>Lipomycetales</taxon>
        <taxon>Lipomycetaceae</taxon>
        <taxon>Myxozyma</taxon>
    </lineage>
</organism>
<keyword evidence="5 6" id="KW-0472">Membrane</keyword>
<dbReference type="SUPFAM" id="SSF103473">
    <property type="entry name" value="MFS general substrate transporter"/>
    <property type="match status" value="1"/>
</dbReference>
<evidence type="ECO:0000256" key="4">
    <source>
        <dbReference type="ARBA" id="ARBA00022989"/>
    </source>
</evidence>
<evidence type="ECO:0000313" key="8">
    <source>
        <dbReference type="EMBL" id="KAK7202716.1"/>
    </source>
</evidence>
<evidence type="ECO:0000256" key="6">
    <source>
        <dbReference type="SAM" id="Phobius"/>
    </source>
</evidence>
<name>A0ABR1EYM6_9ASCO</name>
<evidence type="ECO:0000256" key="2">
    <source>
        <dbReference type="ARBA" id="ARBA00022448"/>
    </source>
</evidence>
<feature type="transmembrane region" description="Helical" evidence="6">
    <location>
        <begin position="427"/>
        <end position="446"/>
    </location>
</feature>
<feature type="transmembrane region" description="Helical" evidence="6">
    <location>
        <begin position="164"/>
        <end position="186"/>
    </location>
</feature>
<feature type="transmembrane region" description="Helical" evidence="6">
    <location>
        <begin position="336"/>
        <end position="356"/>
    </location>
</feature>
<dbReference type="Gene3D" id="1.20.1250.20">
    <property type="entry name" value="MFS general substrate transporter like domains"/>
    <property type="match status" value="2"/>
</dbReference>
<dbReference type="GeneID" id="90040209"/>
<gene>
    <name evidence="8" type="ORF">BZA70DRAFT_300255</name>
</gene>
<evidence type="ECO:0000256" key="5">
    <source>
        <dbReference type="ARBA" id="ARBA00023136"/>
    </source>
</evidence>
<keyword evidence="4 6" id="KW-1133">Transmembrane helix</keyword>
<sequence>MVTQTKETAVVSSSIASSDVDVEIPAPDVTAIYCYDDPYDPPRWRRIVGFAWDSFKLEPEERRFIQRLDFFLFSYSLLSYVVKYLDQGNVSNAYVSGMKEDLNLQGQERNLFTTFFNIGYLIGSIPSQIIINRTRASIFIPTCELVWSILVMCLAAVQNAKTVYGIRFVIGLAEATVFPGFALILGSWYYPDQMGKRMALFEVSSSAAGMFSGYIQSGVYATLNGHLGIAGWRWAFIIDGVISVPIACMGYFCIPDFPTTTRAIWLSQKDREYAVARMAKIGRKPPRPITAKRLLQFFMSPRAYVFQGPYNVAGFGSSSGYFNLWLKSTGKFSVEMINILPTAGNAISIVVTYTFSMLSDLTGRRGPFAFAVMIVPFFCNIVLAVWNIPYKFKLAVQLLNYAGFGYQPIVIAWAAEAFQDDAETRGLVVGFGNTINYAMSAWLPLVMYPTNLAPHYPVGYQISAMFYGLAMLTAKKRGKVYNELGLAIDKEDVLIPVGDEAGYRAEVSDSVMEEKHRHTTVVKEL</sequence>
<keyword evidence="9" id="KW-1185">Reference proteome</keyword>
<evidence type="ECO:0000256" key="3">
    <source>
        <dbReference type="ARBA" id="ARBA00022692"/>
    </source>
</evidence>